<dbReference type="Proteomes" id="UP000756530">
    <property type="component" value="Unassembled WGS sequence"/>
</dbReference>
<gene>
    <name evidence="3" type="ORF">KJP28_17860</name>
</gene>
<dbReference type="RefSeq" id="WP_218393981.1">
    <property type="nucleotide sequence ID" value="NZ_JAHUZE010000004.1"/>
</dbReference>
<dbReference type="EMBL" id="JAHUZE010000004">
    <property type="protein sequence ID" value="MBV7380796.1"/>
    <property type="molecule type" value="Genomic_DNA"/>
</dbReference>
<comment type="caution">
    <text evidence="3">The sequence shown here is derived from an EMBL/GenBank/DDBJ whole genome shotgun (WGS) entry which is preliminary data.</text>
</comment>
<accession>A0ABS6T6A3</accession>
<dbReference type="Pfam" id="PF01451">
    <property type="entry name" value="LMWPc"/>
    <property type="match status" value="1"/>
</dbReference>
<name>A0ABS6T6A3_9RHOB</name>
<evidence type="ECO:0000313" key="4">
    <source>
        <dbReference type="Proteomes" id="UP000756530"/>
    </source>
</evidence>
<dbReference type="PANTHER" id="PTHR11717:SF7">
    <property type="entry name" value="LOW MOLECULAR WEIGHT PHOSPHOTYROSINE PROTEIN PHOSPHATASE"/>
    <property type="match status" value="1"/>
</dbReference>
<reference evidence="3 4" key="1">
    <citation type="submission" date="2021-05" db="EMBL/GenBank/DDBJ databases">
        <title>Culturable bacteria isolated from Daya Bay.</title>
        <authorList>
            <person name="Zheng W."/>
            <person name="Yu S."/>
            <person name="Huang Y."/>
        </authorList>
    </citation>
    <scope>NUCLEOTIDE SEQUENCE [LARGE SCALE GENOMIC DNA]</scope>
    <source>
        <strain evidence="3 4">DP4N28-5</strain>
    </source>
</reference>
<evidence type="ECO:0000256" key="1">
    <source>
        <dbReference type="ARBA" id="ARBA00013064"/>
    </source>
</evidence>
<protein>
    <recommendedName>
        <fullName evidence="1">protein-tyrosine-phosphatase</fullName>
        <ecNumber evidence="1">3.1.3.48</ecNumber>
    </recommendedName>
</protein>
<dbReference type="SMART" id="SM00226">
    <property type="entry name" value="LMWPc"/>
    <property type="match status" value="1"/>
</dbReference>
<dbReference type="CDD" id="cd16343">
    <property type="entry name" value="LMWPTP"/>
    <property type="match status" value="1"/>
</dbReference>
<dbReference type="PANTHER" id="PTHR11717">
    <property type="entry name" value="LOW MOLECULAR WEIGHT PROTEIN TYROSINE PHOSPHATASE"/>
    <property type="match status" value="1"/>
</dbReference>
<dbReference type="InterPro" id="IPR023485">
    <property type="entry name" value="Ptyr_pPase"/>
</dbReference>
<evidence type="ECO:0000313" key="3">
    <source>
        <dbReference type="EMBL" id="MBV7380796.1"/>
    </source>
</evidence>
<proteinExistence type="predicted"/>
<dbReference type="InterPro" id="IPR050438">
    <property type="entry name" value="LMW_PTPase"/>
</dbReference>
<keyword evidence="4" id="KW-1185">Reference proteome</keyword>
<feature type="domain" description="Phosphotyrosine protein phosphatase I" evidence="2">
    <location>
        <begin position="3"/>
        <end position="146"/>
    </location>
</feature>
<evidence type="ECO:0000259" key="2">
    <source>
        <dbReference type="SMART" id="SM00226"/>
    </source>
</evidence>
<dbReference type="EC" id="3.1.3.48" evidence="1"/>
<organism evidence="3 4">
    <name type="scientific">Maritimibacter dapengensis</name>
    <dbReference type="NCBI Taxonomy" id="2836868"/>
    <lineage>
        <taxon>Bacteria</taxon>
        <taxon>Pseudomonadati</taxon>
        <taxon>Pseudomonadota</taxon>
        <taxon>Alphaproteobacteria</taxon>
        <taxon>Rhodobacterales</taxon>
        <taxon>Roseobacteraceae</taxon>
        <taxon>Maritimibacter</taxon>
    </lineage>
</organism>
<sequence length="148" mass="16201">MTKRILFVCLGNICRSPSAEGVTRALAGSRDLMLDSAGTSGWHIGEPPYGEMRRAAGARGYDLDTLRARQFARSDFESFDLILAMDDQNLADIEALRPPGNDTPVRLFTDYAPETGADHVPDPYYTRDFDGALDLVETCARGLLASLD</sequence>